<keyword evidence="2" id="KW-1185">Reference proteome</keyword>
<organism evidence="1 2">
    <name type="scientific">Rubritalea tangerina</name>
    <dbReference type="NCBI Taxonomy" id="430798"/>
    <lineage>
        <taxon>Bacteria</taxon>
        <taxon>Pseudomonadati</taxon>
        <taxon>Verrucomicrobiota</taxon>
        <taxon>Verrucomicrobiia</taxon>
        <taxon>Verrucomicrobiales</taxon>
        <taxon>Rubritaleaceae</taxon>
        <taxon>Rubritalea</taxon>
    </lineage>
</organism>
<protein>
    <submittedName>
        <fullName evidence="1">Uncharacterized protein</fullName>
    </submittedName>
</protein>
<dbReference type="EMBL" id="JBHUJB010000035">
    <property type="protein sequence ID" value="MFD2159040.1"/>
    <property type="molecule type" value="Genomic_DNA"/>
</dbReference>
<gene>
    <name evidence="1" type="ORF">ACFSW8_09030</name>
</gene>
<proteinExistence type="predicted"/>
<evidence type="ECO:0000313" key="1">
    <source>
        <dbReference type="EMBL" id="MFD2159040.1"/>
    </source>
</evidence>
<dbReference type="RefSeq" id="WP_377178022.1">
    <property type="nucleotide sequence ID" value="NZ_JBHUJB010000035.1"/>
</dbReference>
<reference evidence="2" key="1">
    <citation type="journal article" date="2019" name="Int. J. Syst. Evol. Microbiol.">
        <title>The Global Catalogue of Microorganisms (GCM) 10K type strain sequencing project: providing services to taxonomists for standard genome sequencing and annotation.</title>
        <authorList>
            <consortium name="The Broad Institute Genomics Platform"/>
            <consortium name="The Broad Institute Genome Sequencing Center for Infectious Disease"/>
            <person name="Wu L."/>
            <person name="Ma J."/>
        </authorList>
    </citation>
    <scope>NUCLEOTIDE SEQUENCE [LARGE SCALE GENOMIC DNA]</scope>
    <source>
        <strain evidence="2">CCUG 57942</strain>
    </source>
</reference>
<name>A0ABW4ZBD8_9BACT</name>
<dbReference type="Proteomes" id="UP001597389">
    <property type="component" value="Unassembled WGS sequence"/>
</dbReference>
<comment type="caution">
    <text evidence="1">The sequence shown here is derived from an EMBL/GenBank/DDBJ whole genome shotgun (WGS) entry which is preliminary data.</text>
</comment>
<accession>A0ABW4ZBD8</accession>
<sequence>MLDVYPQRAILCSREGEEWEQLAVFKESMRPVMEDLISHSWGGGMKERAAYFAPLLKHEEETLRRLAHLEVARAPYPQIRKIEHAVSKQELLQFLANQRMVEWHALYILLLAQMADEADGEKIAQRCAILADYHLTTQLSAWLLCYLETNKEQAISNIKEWYFSEEARSPQEVGAVMQALSTFGETEYRGDVIVFYSDLLQSHPEVLESVLLDVERWSVRELDDDLKKLVENDVSLRIDLKQRVKKHLNSGVVSEPDARVEQFQYWWLLVPTSVLLVLTVSRCKRPA</sequence>
<evidence type="ECO:0000313" key="2">
    <source>
        <dbReference type="Proteomes" id="UP001597389"/>
    </source>
</evidence>